<sequence length="540" mass="57976">MRFGQTTLIDHGIRPRNGAKPALVPPFAISRRDLLGGVGGLLATAMLSAKARAAAPAAKRLTAGTRVLEVNGRAARVFGLTGPEGRPGLRLSPGERFRVELANETGARTLVHWHGQLPPWKQDGFPWPQTPPIANGTMESYDYAPIPGTYWMHSHHAMQEQSLLTAPLIVEDETTQREDRQDIVLMLHDFTFRTPAEVLAGLTGTSVADARAQAQRTEGGGNMPAMAMPAGQGTIGMAMAGMKMSKVPAGAMKAVNMGSGMDKKGSGMTGMDLNDVQYDAFLANDRTLADPEIVRVDRGGRVRLRIINGASSSQFWIDLGDLTGYVVATDGHAVQPASGKRFPIAIAQRLDILIDLPAEGTFPILARLEGSARQTGIILATAGARIFRIADGTGMAPPVDNSLEARLAAAQPLALRPADIVHTITLGGAMKPYVWSMNGEVWPRITPLMLNQGQRVEIELVNASMMAHPIHLHGHVFQVTAINGQALQGAVRDTVLVSAGGRVRIAFDADNPGRWAFHCHNLYHTETGMMTEFRYQGIAA</sequence>
<dbReference type="RefSeq" id="WP_079565218.1">
    <property type="nucleotide sequence ID" value="NZ_LT670818.1"/>
</dbReference>
<dbReference type="CDD" id="cd13887">
    <property type="entry name" value="CuRO_2_MCO_like_2"/>
    <property type="match status" value="1"/>
</dbReference>
<dbReference type="PANTHER" id="PTHR11709">
    <property type="entry name" value="MULTI-COPPER OXIDASE"/>
    <property type="match status" value="1"/>
</dbReference>
<accession>A0A1M5I3P8</accession>
<dbReference type="EMBL" id="LT670818">
    <property type="protein sequence ID" value="SHG22958.1"/>
    <property type="molecule type" value="Genomic_DNA"/>
</dbReference>
<dbReference type="InterPro" id="IPR011706">
    <property type="entry name" value="Cu-oxidase_C"/>
</dbReference>
<dbReference type="InterPro" id="IPR002355">
    <property type="entry name" value="Cu_oxidase_Cu_BS"/>
</dbReference>
<dbReference type="GO" id="GO:0051301">
    <property type="term" value="P:cell division"/>
    <property type="evidence" value="ECO:0007669"/>
    <property type="project" value="UniProtKB-KW"/>
</dbReference>
<keyword evidence="2" id="KW-0560">Oxidoreductase</keyword>
<dbReference type="SUPFAM" id="SSF49503">
    <property type="entry name" value="Cupredoxins"/>
    <property type="match status" value="3"/>
</dbReference>
<dbReference type="Pfam" id="PF07732">
    <property type="entry name" value="Cu-oxidase_3"/>
    <property type="match status" value="1"/>
</dbReference>
<dbReference type="Pfam" id="PF00394">
    <property type="entry name" value="Cu-oxidase"/>
    <property type="match status" value="1"/>
</dbReference>
<dbReference type="InterPro" id="IPR033138">
    <property type="entry name" value="Cu_oxidase_CS"/>
</dbReference>
<feature type="domain" description="Plastocyanin-like" evidence="4">
    <location>
        <begin position="280"/>
        <end position="370"/>
    </location>
</feature>
<name>A0A1M5I3P8_9BRAD</name>
<dbReference type="InterPro" id="IPR034279">
    <property type="entry name" value="CuRO_3_CopA"/>
</dbReference>
<evidence type="ECO:0000256" key="3">
    <source>
        <dbReference type="ARBA" id="ARBA00023008"/>
    </source>
</evidence>
<dbReference type="PROSITE" id="PS00079">
    <property type="entry name" value="MULTICOPPER_OXIDASE1"/>
    <property type="match status" value="1"/>
</dbReference>
<dbReference type="Gene3D" id="2.60.40.420">
    <property type="entry name" value="Cupredoxins - blue copper proteins"/>
    <property type="match status" value="3"/>
</dbReference>
<dbReference type="InterPro" id="IPR011707">
    <property type="entry name" value="Cu-oxidase-like_N"/>
</dbReference>
<gene>
    <name evidence="7" type="ORF">SAMN05444169_1265</name>
</gene>
<keyword evidence="3" id="KW-0186">Copper</keyword>
<keyword evidence="7" id="KW-0946">Virion</keyword>
<evidence type="ECO:0000259" key="6">
    <source>
        <dbReference type="Pfam" id="PF07732"/>
    </source>
</evidence>
<dbReference type="AlphaFoldDB" id="A0A1M5I3P8"/>
<evidence type="ECO:0000313" key="8">
    <source>
        <dbReference type="Proteomes" id="UP000190675"/>
    </source>
</evidence>
<dbReference type="Pfam" id="PF07731">
    <property type="entry name" value="Cu-oxidase_2"/>
    <property type="match status" value="1"/>
</dbReference>
<evidence type="ECO:0000256" key="2">
    <source>
        <dbReference type="ARBA" id="ARBA00023002"/>
    </source>
</evidence>
<dbReference type="Proteomes" id="UP000190675">
    <property type="component" value="Chromosome I"/>
</dbReference>
<keyword evidence="7" id="KW-0131">Cell cycle</keyword>
<dbReference type="InterPro" id="IPR008972">
    <property type="entry name" value="Cupredoxin"/>
</dbReference>
<protein>
    <submittedName>
        <fullName evidence="7">Multicopper oxidase with three cupredoxin domains (Includes cell division protein FtsP and spore coat protein CotA)</fullName>
    </submittedName>
</protein>
<evidence type="ECO:0000259" key="4">
    <source>
        <dbReference type="Pfam" id="PF00394"/>
    </source>
</evidence>
<keyword evidence="7" id="KW-0167">Capsid protein</keyword>
<proteinExistence type="predicted"/>
<evidence type="ECO:0000256" key="1">
    <source>
        <dbReference type="ARBA" id="ARBA00022723"/>
    </source>
</evidence>
<dbReference type="PANTHER" id="PTHR11709:SF394">
    <property type="entry name" value="FI03373P-RELATED"/>
    <property type="match status" value="1"/>
</dbReference>
<dbReference type="GO" id="GO:0016491">
    <property type="term" value="F:oxidoreductase activity"/>
    <property type="evidence" value="ECO:0007669"/>
    <property type="project" value="UniProtKB-KW"/>
</dbReference>
<reference evidence="7 8" key="1">
    <citation type="submission" date="2016-11" db="EMBL/GenBank/DDBJ databases">
        <authorList>
            <person name="Jaros S."/>
            <person name="Januszkiewicz K."/>
            <person name="Wedrychowicz H."/>
        </authorList>
    </citation>
    <scope>NUCLEOTIDE SEQUENCE [LARGE SCALE GENOMIC DNA]</scope>
    <source>
        <strain evidence="7 8">GAS242</strain>
    </source>
</reference>
<dbReference type="GO" id="GO:0005507">
    <property type="term" value="F:copper ion binding"/>
    <property type="evidence" value="ECO:0007669"/>
    <property type="project" value="InterPro"/>
</dbReference>
<dbReference type="CDD" id="cd13865">
    <property type="entry name" value="CuRO_1_LCC_like_3"/>
    <property type="match status" value="1"/>
</dbReference>
<keyword evidence="1" id="KW-0479">Metal-binding</keyword>
<dbReference type="CDD" id="cd13896">
    <property type="entry name" value="CuRO_3_CopA"/>
    <property type="match status" value="1"/>
</dbReference>
<dbReference type="InterPro" id="IPR006311">
    <property type="entry name" value="TAT_signal"/>
</dbReference>
<feature type="domain" description="Plastocyanin-like" evidence="5">
    <location>
        <begin position="426"/>
        <end position="535"/>
    </location>
</feature>
<organism evidence="7 8">
    <name type="scientific">Bradyrhizobium erythrophlei</name>
    <dbReference type="NCBI Taxonomy" id="1437360"/>
    <lineage>
        <taxon>Bacteria</taxon>
        <taxon>Pseudomonadati</taxon>
        <taxon>Pseudomonadota</taxon>
        <taxon>Alphaproteobacteria</taxon>
        <taxon>Hyphomicrobiales</taxon>
        <taxon>Nitrobacteraceae</taxon>
        <taxon>Bradyrhizobium</taxon>
    </lineage>
</organism>
<dbReference type="InterPro" id="IPR001117">
    <property type="entry name" value="Cu-oxidase_2nd"/>
</dbReference>
<evidence type="ECO:0000259" key="5">
    <source>
        <dbReference type="Pfam" id="PF07731"/>
    </source>
</evidence>
<dbReference type="PROSITE" id="PS00080">
    <property type="entry name" value="MULTICOPPER_OXIDASE2"/>
    <property type="match status" value="1"/>
</dbReference>
<feature type="domain" description="Plastocyanin-like" evidence="6">
    <location>
        <begin position="81"/>
        <end position="173"/>
    </location>
</feature>
<keyword evidence="7" id="KW-0132">Cell division</keyword>
<dbReference type="InterPro" id="IPR045087">
    <property type="entry name" value="Cu-oxidase_fam"/>
</dbReference>
<dbReference type="PROSITE" id="PS51318">
    <property type="entry name" value="TAT"/>
    <property type="match status" value="1"/>
</dbReference>
<evidence type="ECO:0000313" key="7">
    <source>
        <dbReference type="EMBL" id="SHG22958.1"/>
    </source>
</evidence>